<feature type="transmembrane region" description="Helical" evidence="1">
    <location>
        <begin position="37"/>
        <end position="53"/>
    </location>
</feature>
<dbReference type="Pfam" id="PF19066">
    <property type="entry name" value="P9_TM"/>
    <property type="match status" value="1"/>
</dbReference>
<protein>
    <recommendedName>
        <fullName evidence="2">Minor capsid protein P9 transmembrane helices domain-containing protein</fullName>
    </recommendedName>
</protein>
<keyword evidence="1" id="KW-0472">Membrane</keyword>
<name>A0A5J6VNE2_9VIRU</name>
<sequence>MSTPFWLKDPSVLVNIHSQNIVNSFWPNETMNKNEKFNAITRLLLVIIVVFYISNGSIKFLCMGCTTLFMITLVYFVHVKDTETFINISSCKKETTKTNTDNPMANLLLPEIKDNPEKKPSEKTYGVEQTIQIEDNVKDMTCKLSFENEDSDEIKKKLFSNVGEQLLLDRSMTQFYTTSNNEVPNDRESFQEYLYGNMPSCKDQDSIACLKRNFRHVPHT</sequence>
<keyword evidence="1" id="KW-0812">Transmembrane</keyword>
<evidence type="ECO:0000259" key="2">
    <source>
        <dbReference type="Pfam" id="PF19066"/>
    </source>
</evidence>
<reference evidence="3" key="1">
    <citation type="journal article" date="2019" name="Philos. Trans. R. Soc. Lond., B, Biol. Sci.">
        <title>Targeted metagenomic recovery of four divergent viruses reveals shared and distinctive characteristics of giant viruses of marine eukaryotes.</title>
        <authorList>
            <person name="Needham D.M."/>
            <person name="Poirier C."/>
            <person name="Hehenberger E."/>
            <person name="Jimenez V."/>
            <person name="Swalwell J.E."/>
            <person name="Santoro A.E."/>
            <person name="Worden A.Z."/>
        </authorList>
    </citation>
    <scope>NUCLEOTIDE SEQUENCE</scope>
    <source>
        <strain evidence="3">OPacV-421</strain>
    </source>
</reference>
<feature type="transmembrane region" description="Helical" evidence="1">
    <location>
        <begin position="60"/>
        <end position="78"/>
    </location>
</feature>
<accession>A0A5J6VNE2</accession>
<evidence type="ECO:0000313" key="3">
    <source>
        <dbReference type="EMBL" id="QFG75127.1"/>
    </source>
</evidence>
<keyword evidence="1" id="KW-1133">Transmembrane helix</keyword>
<evidence type="ECO:0000256" key="1">
    <source>
        <dbReference type="SAM" id="Phobius"/>
    </source>
</evidence>
<organism evidence="3">
    <name type="scientific">Megaviridae environmental sample</name>
    <dbReference type="NCBI Taxonomy" id="1737588"/>
    <lineage>
        <taxon>Viruses</taxon>
        <taxon>Varidnaviria</taxon>
        <taxon>Bamfordvirae</taxon>
        <taxon>Nucleocytoviricota</taxon>
        <taxon>Megaviricetes</taxon>
        <taxon>Imitervirales</taxon>
        <taxon>Mimiviridae</taxon>
        <taxon>environmental samples</taxon>
    </lineage>
</organism>
<proteinExistence type="predicted"/>
<dbReference type="InterPro" id="IPR043915">
    <property type="entry name" value="P9_TM"/>
</dbReference>
<feature type="domain" description="Minor capsid protein P9 transmembrane helices" evidence="2">
    <location>
        <begin position="5"/>
        <end position="76"/>
    </location>
</feature>
<dbReference type="EMBL" id="MN448299">
    <property type="protein sequence ID" value="QFG75127.1"/>
    <property type="molecule type" value="Genomic_DNA"/>
</dbReference>